<name>A0A7S4NJW0_9EUKA</name>
<evidence type="ECO:0000313" key="2">
    <source>
        <dbReference type="EMBL" id="CAE2292842.1"/>
    </source>
</evidence>
<dbReference type="Gene3D" id="3.40.50.1820">
    <property type="entry name" value="alpha/beta hydrolase"/>
    <property type="match status" value="1"/>
</dbReference>
<sequence length="249" mass="26551">MRRTFPEASFLGMVGVSAGSAQLISYLGRAGTSTPIGAACAVCPAWDVREAFGRMATEQPLAERAMLKQIRRNFVRRNERLLRAWDSDAVDACYAAKSLPEMLDAHAPFALRRRGATGDEYHAAHDPMADCHSIGVPTLLINAEDDFVCSIELAQPEAVTAKAGALLLVTRSGSHVAFNEGAFGTGSFHTRVSFDFLDSARAVAANEAEPAVGASQHQGDATRGVVVPLSVGGVPRRDAETRATGRRLE</sequence>
<dbReference type="InterPro" id="IPR050960">
    <property type="entry name" value="AB_hydrolase_4_sf"/>
</dbReference>
<accession>A0A7S4NJW0</accession>
<organism evidence="2">
    <name type="scientific">Prymnesium polylepis</name>
    <dbReference type="NCBI Taxonomy" id="72548"/>
    <lineage>
        <taxon>Eukaryota</taxon>
        <taxon>Haptista</taxon>
        <taxon>Haptophyta</taxon>
        <taxon>Prymnesiophyceae</taxon>
        <taxon>Prymnesiales</taxon>
        <taxon>Prymnesiaceae</taxon>
        <taxon>Prymnesium</taxon>
    </lineage>
</organism>
<dbReference type="PANTHER" id="PTHR10794">
    <property type="entry name" value="ABHYDROLASE DOMAIN-CONTAINING PROTEIN"/>
    <property type="match status" value="1"/>
</dbReference>
<dbReference type="InterPro" id="IPR029058">
    <property type="entry name" value="AB_hydrolase_fold"/>
</dbReference>
<dbReference type="GO" id="GO:0047372">
    <property type="term" value="F:monoacylglycerol lipase activity"/>
    <property type="evidence" value="ECO:0007669"/>
    <property type="project" value="TreeGrafter"/>
</dbReference>
<evidence type="ECO:0008006" key="3">
    <source>
        <dbReference type="Google" id="ProtNLM"/>
    </source>
</evidence>
<dbReference type="PANTHER" id="PTHR10794:SF93">
    <property type="entry name" value="SERINE AMINOPEPTIDASE S33 DOMAIN-CONTAINING PROTEIN"/>
    <property type="match status" value="1"/>
</dbReference>
<dbReference type="EMBL" id="HBKO01041445">
    <property type="protein sequence ID" value="CAE2292842.1"/>
    <property type="molecule type" value="Transcribed_RNA"/>
</dbReference>
<gene>
    <name evidence="2" type="ORF">CPOL0286_LOCUS19053</name>
</gene>
<dbReference type="GO" id="GO:0034338">
    <property type="term" value="F:short-chain carboxylesterase activity"/>
    <property type="evidence" value="ECO:0007669"/>
    <property type="project" value="TreeGrafter"/>
</dbReference>
<proteinExistence type="inferred from homology"/>
<dbReference type="AlphaFoldDB" id="A0A7S4NJW0"/>
<evidence type="ECO:0000256" key="1">
    <source>
        <dbReference type="ARBA" id="ARBA00010884"/>
    </source>
</evidence>
<reference evidence="2" key="1">
    <citation type="submission" date="2021-01" db="EMBL/GenBank/DDBJ databases">
        <authorList>
            <person name="Corre E."/>
            <person name="Pelletier E."/>
            <person name="Niang G."/>
            <person name="Scheremetjew M."/>
            <person name="Finn R."/>
            <person name="Kale V."/>
            <person name="Holt S."/>
            <person name="Cochrane G."/>
            <person name="Meng A."/>
            <person name="Brown T."/>
            <person name="Cohen L."/>
        </authorList>
    </citation>
    <scope>NUCLEOTIDE SEQUENCE</scope>
    <source>
        <strain evidence="2">UIO037</strain>
    </source>
</reference>
<dbReference type="SUPFAM" id="SSF53474">
    <property type="entry name" value="alpha/beta-Hydrolases"/>
    <property type="match status" value="1"/>
</dbReference>
<protein>
    <recommendedName>
        <fullName evidence="3">Serine aminopeptidase S33 domain-containing protein</fullName>
    </recommendedName>
</protein>
<comment type="similarity">
    <text evidence="1">Belongs to the AB hydrolase superfamily. AB hydrolase 4 family.</text>
</comment>